<dbReference type="PATRIC" id="fig|1291734.4.peg.1242"/>
<proteinExistence type="predicted"/>
<dbReference type="RefSeq" id="WP_054721660.1">
    <property type="nucleotide sequence ID" value="NZ_AZDJ01000013.1"/>
</dbReference>
<sequence length="109" mass="12277">MKRDQKADQAVLVDMNENLISYAAGRLPHDTDLAKALVEATKSGLQGLDDLFKDNGVGRTENFLAIGEGYLVDRYELSGDELNQETEKFAHAALHLLATHEQQYDRWEK</sequence>
<dbReference type="OrthoDB" id="2324726at2"/>
<keyword evidence="2" id="KW-1185">Reference proteome</keyword>
<gene>
    <name evidence="1" type="ORF">FD02_GL001211</name>
</gene>
<protein>
    <submittedName>
        <fullName evidence="1">Uncharacterized protein</fullName>
    </submittedName>
</protein>
<dbReference type="Proteomes" id="UP000051804">
    <property type="component" value="Unassembled WGS sequence"/>
</dbReference>
<dbReference type="AlphaFoldDB" id="A0A0R1JXA8"/>
<evidence type="ECO:0000313" key="1">
    <source>
        <dbReference type="EMBL" id="KRK73353.1"/>
    </source>
</evidence>
<comment type="caution">
    <text evidence="1">The sequence shown here is derived from an EMBL/GenBank/DDBJ whole genome shotgun (WGS) entry which is preliminary data.</text>
</comment>
<reference evidence="1 2" key="1">
    <citation type="journal article" date="2015" name="Genome Announc.">
        <title>Expanding the biotechnology potential of lactobacilli through comparative genomics of 213 strains and associated genera.</title>
        <authorList>
            <person name="Sun Z."/>
            <person name="Harris H.M."/>
            <person name="McCann A."/>
            <person name="Guo C."/>
            <person name="Argimon S."/>
            <person name="Zhang W."/>
            <person name="Yang X."/>
            <person name="Jeffery I.B."/>
            <person name="Cooney J.C."/>
            <person name="Kagawa T.F."/>
            <person name="Liu W."/>
            <person name="Song Y."/>
            <person name="Salvetti E."/>
            <person name="Wrobel A."/>
            <person name="Rasinkangas P."/>
            <person name="Parkhill J."/>
            <person name="Rea M.C."/>
            <person name="O'Sullivan O."/>
            <person name="Ritari J."/>
            <person name="Douillard F.P."/>
            <person name="Paul Ross R."/>
            <person name="Yang R."/>
            <person name="Briner A.E."/>
            <person name="Felis G.E."/>
            <person name="de Vos W.M."/>
            <person name="Barrangou R."/>
            <person name="Klaenhammer T.R."/>
            <person name="Caufield P.W."/>
            <person name="Cui Y."/>
            <person name="Zhang H."/>
            <person name="O'Toole P.W."/>
        </authorList>
    </citation>
    <scope>NUCLEOTIDE SEQUENCE [LARGE SCALE GENOMIC DNA]</scope>
    <source>
        <strain evidence="1 2">JCM 17158</strain>
    </source>
</reference>
<name>A0A0R1JXA8_9LACO</name>
<accession>A0A0R1JXA8</accession>
<evidence type="ECO:0000313" key="2">
    <source>
        <dbReference type="Proteomes" id="UP000051804"/>
    </source>
</evidence>
<organism evidence="1 2">
    <name type="scientific">Lacticaseibacillus nasuensis JCM 17158</name>
    <dbReference type="NCBI Taxonomy" id="1291734"/>
    <lineage>
        <taxon>Bacteria</taxon>
        <taxon>Bacillati</taxon>
        <taxon>Bacillota</taxon>
        <taxon>Bacilli</taxon>
        <taxon>Lactobacillales</taxon>
        <taxon>Lactobacillaceae</taxon>
        <taxon>Lacticaseibacillus</taxon>
    </lineage>
</organism>
<dbReference type="STRING" id="1291734.FD02_GL001211"/>
<dbReference type="EMBL" id="AZDJ01000013">
    <property type="protein sequence ID" value="KRK73353.1"/>
    <property type="molecule type" value="Genomic_DNA"/>
</dbReference>